<dbReference type="SUPFAM" id="SSF50969">
    <property type="entry name" value="YVTN repeat-like/Quinoprotein amine dehydrogenase"/>
    <property type="match status" value="1"/>
</dbReference>
<sequence>AAAAVFAGTALTGGHTRAAGPAADRPGRPDRPLVTEPGGILNPMGVLPGRLPEGKVEPIVFAFLDHCRLKSPKATTDAKGECAQWRLVGRSGKQWRLSDGIGSRVVKPRNYMNADAPLTISPDGWHIAYYRAQDQRLVVRDLTSGKVTPVSRSALPADVPQMMFSGDGSHLALNSAEPHNSAATLVDTRTGAVTPLRAGTVLGLSRDGSTVVQGDIRNKRAPLTVSGPDGSVRATVRLDPKVDLRGMAGNALSPDGRTLLTFSTRMDKAVLVDVRTGLITSVGRINGVVGGKAWTSPTTYFALRHVTRTPDPRAAKGTWPGQASQGVIVDLTTGAFRDVGMRFSIKAWQSAEEYGGYLS</sequence>
<organism evidence="2 3">
    <name type="scientific">Actinomadura harenae</name>
    <dbReference type="NCBI Taxonomy" id="2483351"/>
    <lineage>
        <taxon>Bacteria</taxon>
        <taxon>Bacillati</taxon>
        <taxon>Actinomycetota</taxon>
        <taxon>Actinomycetes</taxon>
        <taxon>Streptosporangiales</taxon>
        <taxon>Thermomonosporaceae</taxon>
        <taxon>Actinomadura</taxon>
    </lineage>
</organism>
<feature type="region of interest" description="Disordered" evidence="1">
    <location>
        <begin position="14"/>
        <end position="39"/>
    </location>
</feature>
<feature type="non-terminal residue" evidence="2">
    <location>
        <position position="1"/>
    </location>
</feature>
<dbReference type="InterPro" id="IPR011042">
    <property type="entry name" value="6-blade_b-propeller_TolB-like"/>
</dbReference>
<accession>A0A3M2LMW4</accession>
<dbReference type="RefSeq" id="WP_158628486.1">
    <property type="nucleotide sequence ID" value="NZ_RFFG01000149.1"/>
</dbReference>
<feature type="compositionally biased region" description="Low complexity" evidence="1">
    <location>
        <begin position="14"/>
        <end position="24"/>
    </location>
</feature>
<evidence type="ECO:0000313" key="2">
    <source>
        <dbReference type="EMBL" id="RMI36098.1"/>
    </source>
</evidence>
<dbReference type="EMBL" id="RFFG01000149">
    <property type="protein sequence ID" value="RMI36098.1"/>
    <property type="molecule type" value="Genomic_DNA"/>
</dbReference>
<evidence type="ECO:0008006" key="4">
    <source>
        <dbReference type="Google" id="ProtNLM"/>
    </source>
</evidence>
<name>A0A3M2LMW4_9ACTN</name>
<keyword evidence="3" id="KW-1185">Reference proteome</keyword>
<dbReference type="Gene3D" id="2.120.10.30">
    <property type="entry name" value="TolB, C-terminal domain"/>
    <property type="match status" value="1"/>
</dbReference>
<gene>
    <name evidence="2" type="ORF">EBO15_39595</name>
</gene>
<comment type="caution">
    <text evidence="2">The sequence shown here is derived from an EMBL/GenBank/DDBJ whole genome shotgun (WGS) entry which is preliminary data.</text>
</comment>
<evidence type="ECO:0000313" key="3">
    <source>
        <dbReference type="Proteomes" id="UP000282674"/>
    </source>
</evidence>
<dbReference type="OrthoDB" id="3543621at2"/>
<protein>
    <recommendedName>
        <fullName evidence="4">WD40 repeat domain-containing protein</fullName>
    </recommendedName>
</protein>
<dbReference type="InterPro" id="IPR011044">
    <property type="entry name" value="Quino_amine_DH_bsu"/>
</dbReference>
<proteinExistence type="predicted"/>
<dbReference type="Proteomes" id="UP000282674">
    <property type="component" value="Unassembled WGS sequence"/>
</dbReference>
<dbReference type="AlphaFoldDB" id="A0A3M2LMW4"/>
<reference evidence="2 3" key="1">
    <citation type="submission" date="2018-10" db="EMBL/GenBank/DDBJ databases">
        <title>Isolation from soil.</title>
        <authorList>
            <person name="Hu J."/>
        </authorList>
    </citation>
    <scope>NUCLEOTIDE SEQUENCE [LARGE SCALE GENOMIC DNA]</scope>
    <source>
        <strain evidence="2 3">NEAU-Ht49</strain>
    </source>
</reference>
<evidence type="ECO:0000256" key="1">
    <source>
        <dbReference type="SAM" id="MobiDB-lite"/>
    </source>
</evidence>